<dbReference type="GO" id="GO:0016020">
    <property type="term" value="C:membrane"/>
    <property type="evidence" value="ECO:0007669"/>
    <property type="project" value="UniProtKB-SubCell"/>
</dbReference>
<comment type="subcellular location">
    <subcellularLocation>
        <location evidence="1">Membrane</location>
        <topology evidence="1">Multi-pass membrane protein</topology>
    </subcellularLocation>
</comment>
<dbReference type="PANTHER" id="PTHR32322:SF2">
    <property type="entry name" value="EAMA DOMAIN-CONTAINING PROTEIN"/>
    <property type="match status" value="1"/>
</dbReference>
<feature type="transmembrane region" description="Helical" evidence="6">
    <location>
        <begin position="281"/>
        <end position="301"/>
    </location>
</feature>
<feature type="transmembrane region" description="Helical" evidence="6">
    <location>
        <begin position="37"/>
        <end position="59"/>
    </location>
</feature>
<keyword evidence="3 6" id="KW-0812">Transmembrane</keyword>
<evidence type="ECO:0000313" key="9">
    <source>
        <dbReference type="Proteomes" id="UP001149140"/>
    </source>
</evidence>
<evidence type="ECO:0000256" key="3">
    <source>
        <dbReference type="ARBA" id="ARBA00022692"/>
    </source>
</evidence>
<feature type="domain" description="EamA" evidence="7">
    <location>
        <begin position="164"/>
        <end position="296"/>
    </location>
</feature>
<dbReference type="InterPro" id="IPR037185">
    <property type="entry name" value="EmrE-like"/>
</dbReference>
<feature type="transmembrane region" description="Helical" evidence="6">
    <location>
        <begin position="256"/>
        <end position="275"/>
    </location>
</feature>
<feature type="transmembrane region" description="Helical" evidence="6">
    <location>
        <begin position="226"/>
        <end position="249"/>
    </location>
</feature>
<evidence type="ECO:0000259" key="7">
    <source>
        <dbReference type="Pfam" id="PF00892"/>
    </source>
</evidence>
<evidence type="ECO:0000256" key="5">
    <source>
        <dbReference type="ARBA" id="ARBA00023136"/>
    </source>
</evidence>
<dbReference type="SUPFAM" id="SSF103481">
    <property type="entry name" value="Multidrug resistance efflux transporter EmrE"/>
    <property type="match status" value="2"/>
</dbReference>
<comment type="caution">
    <text evidence="8">The sequence shown here is derived from an EMBL/GenBank/DDBJ whole genome shotgun (WGS) entry which is preliminary data.</text>
</comment>
<evidence type="ECO:0000256" key="4">
    <source>
        <dbReference type="ARBA" id="ARBA00022989"/>
    </source>
</evidence>
<keyword evidence="4 6" id="KW-1133">Transmembrane helix</keyword>
<dbReference type="RefSeq" id="WP_270041063.1">
    <property type="nucleotide sequence ID" value="NZ_JAPDOD010000014.1"/>
</dbReference>
<dbReference type="AlphaFoldDB" id="A0A9X3MSM7"/>
<organism evidence="8 9">
    <name type="scientific">Solirubrobacter ginsenosidimutans</name>
    <dbReference type="NCBI Taxonomy" id="490573"/>
    <lineage>
        <taxon>Bacteria</taxon>
        <taxon>Bacillati</taxon>
        <taxon>Actinomycetota</taxon>
        <taxon>Thermoleophilia</taxon>
        <taxon>Solirubrobacterales</taxon>
        <taxon>Solirubrobacteraceae</taxon>
        <taxon>Solirubrobacter</taxon>
    </lineage>
</organism>
<feature type="transmembrane region" description="Helical" evidence="6">
    <location>
        <begin position="163"/>
        <end position="181"/>
    </location>
</feature>
<feature type="transmembrane region" description="Helical" evidence="6">
    <location>
        <begin position="12"/>
        <end position="31"/>
    </location>
</feature>
<proteinExistence type="inferred from homology"/>
<dbReference type="InterPro" id="IPR000620">
    <property type="entry name" value="EamA_dom"/>
</dbReference>
<dbReference type="InterPro" id="IPR050638">
    <property type="entry name" value="AA-Vitamin_Transporters"/>
</dbReference>
<reference evidence="8" key="1">
    <citation type="submission" date="2022-10" db="EMBL/GenBank/DDBJ databases">
        <title>The WGS of Solirubrobacter ginsenosidimutans DSM 21036.</title>
        <authorList>
            <person name="Jiang Z."/>
        </authorList>
    </citation>
    <scope>NUCLEOTIDE SEQUENCE</scope>
    <source>
        <strain evidence="8">DSM 21036</strain>
    </source>
</reference>
<name>A0A9X3MSM7_9ACTN</name>
<evidence type="ECO:0000256" key="2">
    <source>
        <dbReference type="ARBA" id="ARBA00007362"/>
    </source>
</evidence>
<protein>
    <submittedName>
        <fullName evidence="8">EamA family transporter</fullName>
    </submittedName>
</protein>
<comment type="similarity">
    <text evidence="2">Belongs to the EamA transporter family.</text>
</comment>
<keyword evidence="5 6" id="KW-0472">Membrane</keyword>
<feature type="transmembrane region" description="Helical" evidence="6">
    <location>
        <begin position="138"/>
        <end position="157"/>
    </location>
</feature>
<evidence type="ECO:0000256" key="1">
    <source>
        <dbReference type="ARBA" id="ARBA00004141"/>
    </source>
</evidence>
<evidence type="ECO:0000256" key="6">
    <source>
        <dbReference type="SAM" id="Phobius"/>
    </source>
</evidence>
<gene>
    <name evidence="8" type="ORF">OM076_16345</name>
</gene>
<dbReference type="EMBL" id="JAPDOD010000014">
    <property type="protein sequence ID" value="MDA0161845.1"/>
    <property type="molecule type" value="Genomic_DNA"/>
</dbReference>
<evidence type="ECO:0000313" key="8">
    <source>
        <dbReference type="EMBL" id="MDA0161845.1"/>
    </source>
</evidence>
<feature type="transmembrane region" description="Helical" evidence="6">
    <location>
        <begin position="107"/>
        <end position="126"/>
    </location>
</feature>
<accession>A0A9X3MSM7</accession>
<feature type="transmembrane region" description="Helical" evidence="6">
    <location>
        <begin position="193"/>
        <end position="214"/>
    </location>
</feature>
<feature type="transmembrane region" description="Helical" evidence="6">
    <location>
        <begin position="80"/>
        <end position="101"/>
    </location>
</feature>
<keyword evidence="9" id="KW-1185">Reference proteome</keyword>
<dbReference type="Proteomes" id="UP001149140">
    <property type="component" value="Unassembled WGS sequence"/>
</dbReference>
<feature type="domain" description="EamA" evidence="7">
    <location>
        <begin position="8"/>
        <end position="152"/>
    </location>
</feature>
<dbReference type="PANTHER" id="PTHR32322">
    <property type="entry name" value="INNER MEMBRANE TRANSPORTER"/>
    <property type="match status" value="1"/>
</dbReference>
<dbReference type="Pfam" id="PF00892">
    <property type="entry name" value="EamA"/>
    <property type="match status" value="2"/>
</dbReference>
<sequence>MSRHDADMGTVFCLGSGAAFGAMAVFGKLAYGEGATVGTLLAVRFALAAALFWVAGAAARAWRARDALDVPGAPLATRDVVTALGLGAFGYALQAGCYFAALERIDASLLSLLVYTFPAIVAAAAIALGRERVDSRRLGALAVASGGIALVVAGAGAGALDPVGAALGMTAAVTYSAYILVSDGIAKRLRPQVLAALVCTGAAVALTIGSAALGDLRLGALTAAGWGWLAALAAISTVGAIGLFFAGLARVGPTTASILATVEPLVTVLLAFLVFSETLTGVQIGGGALVLAAAVTTGRMAA</sequence>